<feature type="domain" description="EamA" evidence="4">
    <location>
        <begin position="148"/>
        <end position="280"/>
    </location>
</feature>
<name>A0A2W7MYH9_9BACI</name>
<dbReference type="PANTHER" id="PTHR22911">
    <property type="entry name" value="ACYL-MALONYL CONDENSING ENZYME-RELATED"/>
    <property type="match status" value="1"/>
</dbReference>
<keyword evidence="3" id="KW-1133">Transmembrane helix</keyword>
<feature type="transmembrane region" description="Helical" evidence="3">
    <location>
        <begin position="61"/>
        <end position="81"/>
    </location>
</feature>
<dbReference type="RefSeq" id="WP_111440859.1">
    <property type="nucleotide sequence ID" value="NZ_QKZI01000011.1"/>
</dbReference>
<comment type="caution">
    <text evidence="5">The sequence shown here is derived from an EMBL/GenBank/DDBJ whole genome shotgun (WGS) entry which is preliminary data.</text>
</comment>
<reference evidence="5 6" key="1">
    <citation type="submission" date="2018-06" db="EMBL/GenBank/DDBJ databases">
        <title>Genomic Encyclopedia of Type Strains, Phase IV (KMG-IV): sequencing the most valuable type-strain genomes for metagenomic binning, comparative biology and taxonomic classification.</title>
        <authorList>
            <person name="Goeker M."/>
        </authorList>
    </citation>
    <scope>NUCLEOTIDE SEQUENCE [LARGE SCALE GENOMIC DNA]</scope>
    <source>
        <strain evidence="5 6">DSM 5</strain>
    </source>
</reference>
<feature type="domain" description="EamA" evidence="4">
    <location>
        <begin position="5"/>
        <end position="134"/>
    </location>
</feature>
<dbReference type="Pfam" id="PF00892">
    <property type="entry name" value="EamA"/>
    <property type="match status" value="2"/>
</dbReference>
<feature type="transmembrane region" description="Helical" evidence="3">
    <location>
        <begin position="31"/>
        <end position="49"/>
    </location>
</feature>
<proteinExistence type="inferred from homology"/>
<sequence length="302" mass="32990">MKSKIQFLLSMIIFGTIGVFVRYIDLSSSEIALLRGLIGSLFLTTVMFMMRKKISWALVKVNALVLLLSSIALGGNWIFLFQAYKHTTISNAALSYYFAPVIVLILSPIVLKEKLSAKKIICIGVAMLGMLFIVGNGGVSASRLDDLIGIGYGLMAAVFYASLMLLNKFIKNMDGLITTFLQLGTATILLMPYVFFTEGFGILEVSSSSIPFILILGIVHTGIGFLLFFSGMQKLKGQSIAALSYADPIASLLISAIILQEQMTFVQMLGGALLLGSTFISENKSMKFPKRFKKAKLLNKTE</sequence>
<feature type="transmembrane region" description="Helical" evidence="3">
    <location>
        <begin position="147"/>
        <end position="166"/>
    </location>
</feature>
<feature type="transmembrane region" description="Helical" evidence="3">
    <location>
        <begin position="93"/>
        <end position="111"/>
    </location>
</feature>
<feature type="transmembrane region" description="Helical" evidence="3">
    <location>
        <begin position="240"/>
        <end position="259"/>
    </location>
</feature>
<dbReference type="AlphaFoldDB" id="A0A2W7MYH9"/>
<gene>
    <name evidence="5" type="ORF">C7437_1112</name>
</gene>
<evidence type="ECO:0000313" key="6">
    <source>
        <dbReference type="Proteomes" id="UP000248646"/>
    </source>
</evidence>
<dbReference type="EMBL" id="QKZI01000011">
    <property type="protein sequence ID" value="PZX02410.1"/>
    <property type="molecule type" value="Genomic_DNA"/>
</dbReference>
<dbReference type="InterPro" id="IPR000620">
    <property type="entry name" value="EamA_dom"/>
</dbReference>
<dbReference type="PANTHER" id="PTHR22911:SF102">
    <property type="entry name" value="MEMBRANE PROTEIN"/>
    <property type="match status" value="1"/>
</dbReference>
<feature type="transmembrane region" description="Helical" evidence="3">
    <location>
        <begin position="175"/>
        <end position="196"/>
    </location>
</feature>
<evidence type="ECO:0000256" key="1">
    <source>
        <dbReference type="ARBA" id="ARBA00004127"/>
    </source>
</evidence>
<comment type="subcellular location">
    <subcellularLocation>
        <location evidence="1">Endomembrane system</location>
        <topology evidence="1">Multi-pass membrane protein</topology>
    </subcellularLocation>
</comment>
<feature type="transmembrane region" description="Helical" evidence="3">
    <location>
        <begin position="208"/>
        <end position="228"/>
    </location>
</feature>
<dbReference type="GO" id="GO:0016020">
    <property type="term" value="C:membrane"/>
    <property type="evidence" value="ECO:0007669"/>
    <property type="project" value="InterPro"/>
</dbReference>
<keyword evidence="3" id="KW-0812">Transmembrane</keyword>
<keyword evidence="3" id="KW-0472">Membrane</keyword>
<evidence type="ECO:0000259" key="4">
    <source>
        <dbReference type="Pfam" id="PF00892"/>
    </source>
</evidence>
<dbReference type="InterPro" id="IPR037185">
    <property type="entry name" value="EmrE-like"/>
</dbReference>
<feature type="transmembrane region" description="Helical" evidence="3">
    <location>
        <begin position="7"/>
        <end position="25"/>
    </location>
</feature>
<evidence type="ECO:0000313" key="5">
    <source>
        <dbReference type="EMBL" id="PZX02410.1"/>
    </source>
</evidence>
<comment type="similarity">
    <text evidence="2">Belongs to the EamA transporter family.</text>
</comment>
<protein>
    <submittedName>
        <fullName evidence="5">RarD protein</fullName>
    </submittedName>
</protein>
<dbReference type="SUPFAM" id="SSF103481">
    <property type="entry name" value="Multidrug resistance efflux transporter EmrE"/>
    <property type="match status" value="2"/>
</dbReference>
<evidence type="ECO:0000256" key="3">
    <source>
        <dbReference type="SAM" id="Phobius"/>
    </source>
</evidence>
<dbReference type="OrthoDB" id="9814238at2"/>
<feature type="transmembrane region" description="Helical" evidence="3">
    <location>
        <begin position="265"/>
        <end position="281"/>
    </location>
</feature>
<feature type="transmembrane region" description="Helical" evidence="3">
    <location>
        <begin position="120"/>
        <end position="141"/>
    </location>
</feature>
<organism evidence="5 6">
    <name type="scientific">Psychrobacillus insolitus</name>
    <dbReference type="NCBI Taxonomy" id="1461"/>
    <lineage>
        <taxon>Bacteria</taxon>
        <taxon>Bacillati</taxon>
        <taxon>Bacillota</taxon>
        <taxon>Bacilli</taxon>
        <taxon>Bacillales</taxon>
        <taxon>Bacillaceae</taxon>
        <taxon>Psychrobacillus</taxon>
    </lineage>
</organism>
<evidence type="ECO:0000256" key="2">
    <source>
        <dbReference type="ARBA" id="ARBA00007362"/>
    </source>
</evidence>
<dbReference type="Proteomes" id="UP000248646">
    <property type="component" value="Unassembled WGS sequence"/>
</dbReference>
<keyword evidence="6" id="KW-1185">Reference proteome</keyword>
<accession>A0A2W7MYH9</accession>